<evidence type="ECO:0000256" key="4">
    <source>
        <dbReference type="ARBA" id="ARBA00011533"/>
    </source>
</evidence>
<keyword evidence="13" id="KW-0496">Mitochondrion</keyword>
<dbReference type="Pfam" id="PF09782">
    <property type="entry name" value="NDUF_B6"/>
    <property type="match status" value="1"/>
</dbReference>
<evidence type="ECO:0000256" key="7">
    <source>
        <dbReference type="ARBA" id="ARBA00022660"/>
    </source>
</evidence>
<dbReference type="Proteomes" id="UP000001646">
    <property type="component" value="Chromosome 3"/>
</dbReference>
<comment type="subunit">
    <text evidence="4">Complex I is composed of 45 different subunits.</text>
</comment>
<keyword evidence="11" id="KW-1133">Transmembrane helix</keyword>
<dbReference type="InParanoid" id="A0A803TAL9"/>
<keyword evidence="12" id="KW-0007">Acetylation</keyword>
<organism evidence="17 18">
    <name type="scientific">Anolis carolinensis</name>
    <name type="common">Green anole</name>
    <name type="synonym">American chameleon</name>
    <dbReference type="NCBI Taxonomy" id="28377"/>
    <lineage>
        <taxon>Eukaryota</taxon>
        <taxon>Metazoa</taxon>
        <taxon>Chordata</taxon>
        <taxon>Craniata</taxon>
        <taxon>Vertebrata</taxon>
        <taxon>Euteleostomi</taxon>
        <taxon>Lepidosauria</taxon>
        <taxon>Squamata</taxon>
        <taxon>Bifurcata</taxon>
        <taxon>Unidentata</taxon>
        <taxon>Episquamata</taxon>
        <taxon>Toxicofera</taxon>
        <taxon>Iguania</taxon>
        <taxon>Dactyloidae</taxon>
        <taxon>Anolis</taxon>
    </lineage>
</organism>
<evidence type="ECO:0000256" key="5">
    <source>
        <dbReference type="ARBA" id="ARBA00018675"/>
    </source>
</evidence>
<evidence type="ECO:0000256" key="2">
    <source>
        <dbReference type="ARBA" id="ARBA00004298"/>
    </source>
</evidence>
<protein>
    <recommendedName>
        <fullName evidence="5">NADH dehydrogenase [ubiquinone] 1 beta subcomplex subunit 6</fullName>
    </recommendedName>
    <alternativeName>
        <fullName evidence="16">Complex I-B17</fullName>
    </alternativeName>
    <alternativeName>
        <fullName evidence="15">NADH-ubiquinone oxidoreductase B17 subunit</fullName>
    </alternativeName>
</protein>
<sequence>MAGLERNGGGPLRAVMGYTPDEKLRLQQLRELWRCWLKEQELSLREPVLPLQKPGLVEGFWQNFLKPGGLWRTQPYGVVAFKPKIFPGFPKVSERNFIFKVIYFNLILSNIVIRLVI</sequence>
<evidence type="ECO:0000256" key="1">
    <source>
        <dbReference type="ARBA" id="ARBA00003195"/>
    </source>
</evidence>
<dbReference type="GeneTree" id="ENSGT00950000185824"/>
<evidence type="ECO:0000313" key="18">
    <source>
        <dbReference type="Proteomes" id="UP000001646"/>
    </source>
</evidence>
<evidence type="ECO:0000256" key="9">
    <source>
        <dbReference type="ARBA" id="ARBA00022792"/>
    </source>
</evidence>
<dbReference type="GO" id="GO:0005743">
    <property type="term" value="C:mitochondrial inner membrane"/>
    <property type="evidence" value="ECO:0007669"/>
    <property type="project" value="UniProtKB-SubCell"/>
</dbReference>
<evidence type="ECO:0000256" key="15">
    <source>
        <dbReference type="ARBA" id="ARBA00029949"/>
    </source>
</evidence>
<accession>A0A803TAL9</accession>
<keyword evidence="14" id="KW-0472">Membrane</keyword>
<dbReference type="PANTHER" id="PTHR15083">
    <property type="entry name" value="NADH DEHYDROGENASE [UBIQUINONE] 1 BETA SUBCOMPLEX SUBUNIT 6"/>
    <property type="match status" value="1"/>
</dbReference>
<keyword evidence="18" id="KW-1185">Reference proteome</keyword>
<dbReference type="PANTHER" id="PTHR15083:SF0">
    <property type="entry name" value="NADH DEHYDROGENASE [UBIQUINONE] 1 BETA SUBCOMPLEX SUBUNIT 6"/>
    <property type="match status" value="1"/>
</dbReference>
<evidence type="ECO:0000256" key="13">
    <source>
        <dbReference type="ARBA" id="ARBA00023128"/>
    </source>
</evidence>
<evidence type="ECO:0000256" key="14">
    <source>
        <dbReference type="ARBA" id="ARBA00023136"/>
    </source>
</evidence>
<evidence type="ECO:0000256" key="16">
    <source>
        <dbReference type="ARBA" id="ARBA00030214"/>
    </source>
</evidence>
<dbReference type="InterPro" id="IPR019174">
    <property type="entry name" value="NADH_DH_b-subcmplx_su6"/>
</dbReference>
<evidence type="ECO:0000256" key="11">
    <source>
        <dbReference type="ARBA" id="ARBA00022989"/>
    </source>
</evidence>
<keyword evidence="10" id="KW-0249">Electron transport</keyword>
<keyword evidence="8" id="KW-0812">Transmembrane</keyword>
<dbReference type="GO" id="GO:0006120">
    <property type="term" value="P:mitochondrial electron transport, NADH to ubiquinone"/>
    <property type="evidence" value="ECO:0007669"/>
    <property type="project" value="InterPro"/>
</dbReference>
<reference evidence="17 18" key="1">
    <citation type="submission" date="2009-12" db="EMBL/GenBank/DDBJ databases">
        <title>The Genome Sequence of Anolis carolinensis (Green Anole Lizard).</title>
        <authorList>
            <consortium name="The Genome Sequencing Platform"/>
            <person name="Di Palma F."/>
            <person name="Alfoldi J."/>
            <person name="Heiman D."/>
            <person name="Young S."/>
            <person name="Grabherr M."/>
            <person name="Johnson J."/>
            <person name="Lander E.S."/>
            <person name="Lindblad-Toh K."/>
        </authorList>
    </citation>
    <scope>NUCLEOTIDE SEQUENCE [LARGE SCALE GENOMIC DNA]</scope>
    <source>
        <strain evidence="17 18">JBL SC #1</strain>
    </source>
</reference>
<evidence type="ECO:0000256" key="8">
    <source>
        <dbReference type="ARBA" id="ARBA00022692"/>
    </source>
</evidence>
<name>A0A803TAL9_ANOCA</name>
<keyword evidence="6" id="KW-0813">Transport</keyword>
<dbReference type="Ensembl" id="ENSACAT00000046543.1">
    <property type="protein sequence ID" value="ENSACAP00000032259.1"/>
    <property type="gene ID" value="ENSACAG00000037328.1"/>
</dbReference>
<evidence type="ECO:0000256" key="10">
    <source>
        <dbReference type="ARBA" id="ARBA00022982"/>
    </source>
</evidence>
<keyword evidence="9" id="KW-0999">Mitochondrion inner membrane</keyword>
<comment type="subcellular location">
    <subcellularLocation>
        <location evidence="2">Mitochondrion inner membrane</location>
        <topology evidence="2">Single-pass membrane protein</topology>
        <orientation evidence="2">Matrix side</orientation>
    </subcellularLocation>
</comment>
<comment type="function">
    <text evidence="1">Accessory subunit of the mitochondrial membrane respiratory chain NADH dehydrogenase (Complex I), that is believed not to be involved in catalysis. Complex I functions in the transfer of electrons from NADH to the respiratory chain. The immediate electron acceptor for the enzyme is believed to be ubiquinone.</text>
</comment>
<evidence type="ECO:0000256" key="12">
    <source>
        <dbReference type="ARBA" id="ARBA00022990"/>
    </source>
</evidence>
<evidence type="ECO:0000313" key="17">
    <source>
        <dbReference type="Ensembl" id="ENSACAP00000032259.1"/>
    </source>
</evidence>
<dbReference type="AlphaFoldDB" id="A0A803TAL9"/>
<evidence type="ECO:0000256" key="3">
    <source>
        <dbReference type="ARBA" id="ARBA00007771"/>
    </source>
</evidence>
<reference evidence="17" key="3">
    <citation type="submission" date="2025-09" db="UniProtKB">
        <authorList>
            <consortium name="Ensembl"/>
        </authorList>
    </citation>
    <scope>IDENTIFICATION</scope>
</reference>
<evidence type="ECO:0000256" key="6">
    <source>
        <dbReference type="ARBA" id="ARBA00022448"/>
    </source>
</evidence>
<reference evidence="17" key="2">
    <citation type="submission" date="2025-08" db="UniProtKB">
        <authorList>
            <consortium name="Ensembl"/>
        </authorList>
    </citation>
    <scope>IDENTIFICATION</scope>
</reference>
<proteinExistence type="inferred from homology"/>
<comment type="similarity">
    <text evidence="3">Belongs to the complex I NDUFB6 subunit family.</text>
</comment>
<keyword evidence="7" id="KW-0679">Respiratory chain</keyword>